<gene>
    <name evidence="1" type="ORF">AYY18_01985</name>
</gene>
<reference evidence="2" key="1">
    <citation type="submission" date="2016-06" db="EMBL/GenBank/DDBJ databases">
        <authorList>
            <person name="Butler K."/>
        </authorList>
    </citation>
    <scope>NUCLEOTIDE SEQUENCE [LARGE SCALE GENOMIC DNA]</scope>
    <source>
        <strain evidence="2">GCSL-Mp20</strain>
    </source>
</reference>
<dbReference type="RefSeq" id="WP_067398527.1">
    <property type="nucleotide sequence ID" value="NZ_LZEY01000001.1"/>
</dbReference>
<proteinExistence type="predicted"/>
<dbReference type="Proteomes" id="UP000092377">
    <property type="component" value="Unassembled WGS sequence"/>
</dbReference>
<dbReference type="Gene3D" id="2.60.200.60">
    <property type="match status" value="1"/>
</dbReference>
<name>A0A1B8HUS7_9GAMM</name>
<evidence type="ECO:0000313" key="1">
    <source>
        <dbReference type="EMBL" id="OBU13525.1"/>
    </source>
</evidence>
<sequence>MRGKINQHKIIIKNDSTNTDGSVLSGHLFATQKEEIACLGDAVYCPLCDSTGVITEGSPMMKIQGVPVALEGHHVDCGCSGGCFLVVKD</sequence>
<dbReference type="EMBL" id="LZEY01000001">
    <property type="protein sequence ID" value="OBU13525.1"/>
    <property type="molecule type" value="Genomic_DNA"/>
</dbReference>
<dbReference type="CDD" id="cd14744">
    <property type="entry name" value="PAAR_CT_2"/>
    <property type="match status" value="1"/>
</dbReference>
<dbReference type="Pfam" id="PF05488">
    <property type="entry name" value="PAAR_motif"/>
    <property type="match status" value="1"/>
</dbReference>
<dbReference type="InterPro" id="IPR008727">
    <property type="entry name" value="PAAR_motif"/>
</dbReference>
<comment type="caution">
    <text evidence="1">The sequence shown here is derived from an EMBL/GenBank/DDBJ whole genome shotgun (WGS) entry which is preliminary data.</text>
</comment>
<evidence type="ECO:0008006" key="3">
    <source>
        <dbReference type="Google" id="ProtNLM"/>
    </source>
</evidence>
<dbReference type="OrthoDB" id="6860016at2"/>
<dbReference type="AlphaFoldDB" id="A0A1B8HUS7"/>
<accession>A0A1B8HUS7</accession>
<organism evidence="1 2">
    <name type="scientific">Morganella psychrotolerans</name>
    <dbReference type="NCBI Taxonomy" id="368603"/>
    <lineage>
        <taxon>Bacteria</taxon>
        <taxon>Pseudomonadati</taxon>
        <taxon>Pseudomonadota</taxon>
        <taxon>Gammaproteobacteria</taxon>
        <taxon>Enterobacterales</taxon>
        <taxon>Morganellaceae</taxon>
        <taxon>Morganella</taxon>
    </lineage>
</organism>
<protein>
    <recommendedName>
        <fullName evidence="3">PAAR domain-containing protein</fullName>
    </recommendedName>
</protein>
<evidence type="ECO:0000313" key="2">
    <source>
        <dbReference type="Proteomes" id="UP000092377"/>
    </source>
</evidence>
<keyword evidence="2" id="KW-1185">Reference proteome</keyword>